<evidence type="ECO:0000313" key="2">
    <source>
        <dbReference type="Proteomes" id="UP000504608"/>
    </source>
</evidence>
<dbReference type="AlphaFoldDB" id="A0A6J1IV54"/>
<reference evidence="3" key="1">
    <citation type="submission" date="2025-08" db="UniProtKB">
        <authorList>
            <consortium name="RefSeq"/>
        </authorList>
    </citation>
    <scope>IDENTIFICATION</scope>
    <source>
        <tissue evidence="3">Young leaves</tissue>
    </source>
</reference>
<organism evidence="2 3">
    <name type="scientific">Cucurbita maxima</name>
    <name type="common">Pumpkin</name>
    <name type="synonym">Winter squash</name>
    <dbReference type="NCBI Taxonomy" id="3661"/>
    <lineage>
        <taxon>Eukaryota</taxon>
        <taxon>Viridiplantae</taxon>
        <taxon>Streptophyta</taxon>
        <taxon>Embryophyta</taxon>
        <taxon>Tracheophyta</taxon>
        <taxon>Spermatophyta</taxon>
        <taxon>Magnoliopsida</taxon>
        <taxon>eudicotyledons</taxon>
        <taxon>Gunneridae</taxon>
        <taxon>Pentapetalae</taxon>
        <taxon>rosids</taxon>
        <taxon>fabids</taxon>
        <taxon>Cucurbitales</taxon>
        <taxon>Cucurbitaceae</taxon>
        <taxon>Cucurbiteae</taxon>
        <taxon>Cucurbita</taxon>
    </lineage>
</organism>
<dbReference type="Proteomes" id="UP000504608">
    <property type="component" value="Unplaced"/>
</dbReference>
<dbReference type="OrthoDB" id="1926663at2759"/>
<protein>
    <submittedName>
        <fullName evidence="3">Protein SKIP34</fullName>
    </submittedName>
</protein>
<accession>A0A6J1IV54</accession>
<name>A0A6J1IV54_CUCMA</name>
<evidence type="ECO:0000313" key="3">
    <source>
        <dbReference type="RefSeq" id="XP_022978829.1"/>
    </source>
</evidence>
<dbReference type="GeneID" id="111478670"/>
<gene>
    <name evidence="3" type="primary">LOC111478670</name>
</gene>
<dbReference type="RefSeq" id="XP_022978829.1">
    <property type="nucleotide sequence ID" value="XM_023123061.1"/>
</dbReference>
<feature type="region of interest" description="Disordered" evidence="1">
    <location>
        <begin position="1"/>
        <end position="27"/>
    </location>
</feature>
<dbReference type="KEGG" id="cmax:111478670"/>
<evidence type="ECO:0000256" key="1">
    <source>
        <dbReference type="SAM" id="MobiDB-lite"/>
    </source>
</evidence>
<keyword evidence="2" id="KW-1185">Reference proteome</keyword>
<sequence>MCNGHHRSLFRGSISPNQTSVPENGDASVVDNLRGRLAETESRLAQVRAREAALSRILEEMKRLVSVMEILKNYLKRRYRDRQEYVVRLLAPLSRK</sequence>
<proteinExistence type="predicted"/>